<evidence type="ECO:0000256" key="6">
    <source>
        <dbReference type="SAM" id="Coils"/>
    </source>
</evidence>
<dbReference type="Pfam" id="PF00015">
    <property type="entry name" value="MCPsignal"/>
    <property type="match status" value="1"/>
</dbReference>
<evidence type="ECO:0000256" key="2">
    <source>
        <dbReference type="ARBA" id="ARBA00022519"/>
    </source>
</evidence>
<dbReference type="Pfam" id="PF08376">
    <property type="entry name" value="NIT"/>
    <property type="match status" value="1"/>
</dbReference>
<dbReference type="OrthoDB" id="369026at2"/>
<dbReference type="PANTHER" id="PTHR32089:SF112">
    <property type="entry name" value="LYSOZYME-LIKE PROTEIN-RELATED"/>
    <property type="match status" value="1"/>
</dbReference>
<evidence type="ECO:0000259" key="10">
    <source>
        <dbReference type="PROSITE" id="PS50192"/>
    </source>
</evidence>
<keyword evidence="6" id="KW-0175">Coiled coil</keyword>
<dbReference type="InterPro" id="IPR003660">
    <property type="entry name" value="HAMP_dom"/>
</dbReference>
<keyword evidence="2" id="KW-0997">Cell inner membrane</keyword>
<evidence type="ECO:0000259" key="9">
    <source>
        <dbReference type="PROSITE" id="PS50111"/>
    </source>
</evidence>
<name>A0A2M9FXL3_9PROT</name>
<dbReference type="SMART" id="SM00283">
    <property type="entry name" value="MA"/>
    <property type="match status" value="1"/>
</dbReference>
<comment type="caution">
    <text evidence="12">The sequence shown here is derived from an EMBL/GenBank/DDBJ whole genome shotgun (WGS) entry which is preliminary data.</text>
</comment>
<keyword evidence="2" id="KW-1003">Cell membrane</keyword>
<dbReference type="EMBL" id="PHIG01000047">
    <property type="protein sequence ID" value="PJK28194.1"/>
    <property type="molecule type" value="Genomic_DNA"/>
</dbReference>
<comment type="subcellular location">
    <subcellularLocation>
        <location evidence="1">Cell inner membrane</location>
        <topology evidence="1">Multi-pass membrane protein</topology>
    </subcellularLocation>
</comment>
<accession>A0A2M9FXL3</accession>
<keyword evidence="3 5" id="KW-0807">Transducer</keyword>
<dbReference type="PROSITE" id="PS50111">
    <property type="entry name" value="CHEMOTAXIS_TRANSDUC_2"/>
    <property type="match status" value="1"/>
</dbReference>
<evidence type="ECO:0000259" key="11">
    <source>
        <dbReference type="PROSITE" id="PS50885"/>
    </source>
</evidence>
<keyword evidence="8" id="KW-0812">Transmembrane</keyword>
<feature type="domain" description="T-SNARE coiled-coil homology" evidence="10">
    <location>
        <begin position="582"/>
        <end position="644"/>
    </location>
</feature>
<keyword evidence="8" id="KW-1133">Transmembrane helix</keyword>
<dbReference type="InterPro" id="IPR013587">
    <property type="entry name" value="Nitrate/nitrite_sensing"/>
</dbReference>
<dbReference type="PROSITE" id="PS50192">
    <property type="entry name" value="T_SNARE"/>
    <property type="match status" value="1"/>
</dbReference>
<dbReference type="Proteomes" id="UP000229498">
    <property type="component" value="Unassembled WGS sequence"/>
</dbReference>
<comment type="similarity">
    <text evidence="4">Belongs to the methyl-accepting chemotaxis (MCP) protein family.</text>
</comment>
<dbReference type="Pfam" id="PF00672">
    <property type="entry name" value="HAMP"/>
    <property type="match status" value="1"/>
</dbReference>
<evidence type="ECO:0000313" key="13">
    <source>
        <dbReference type="Proteomes" id="UP000229498"/>
    </source>
</evidence>
<feature type="compositionally biased region" description="Low complexity" evidence="7">
    <location>
        <begin position="486"/>
        <end position="499"/>
    </location>
</feature>
<evidence type="ECO:0000256" key="5">
    <source>
        <dbReference type="PROSITE-ProRule" id="PRU00284"/>
    </source>
</evidence>
<evidence type="ECO:0000256" key="8">
    <source>
        <dbReference type="SAM" id="Phobius"/>
    </source>
</evidence>
<evidence type="ECO:0000256" key="3">
    <source>
        <dbReference type="ARBA" id="ARBA00023224"/>
    </source>
</evidence>
<dbReference type="Gene3D" id="1.10.287.950">
    <property type="entry name" value="Methyl-accepting chemotaxis protein"/>
    <property type="match status" value="1"/>
</dbReference>
<gene>
    <name evidence="12" type="ORF">CVT23_17600</name>
</gene>
<evidence type="ECO:0000313" key="12">
    <source>
        <dbReference type="EMBL" id="PJK28194.1"/>
    </source>
</evidence>
<evidence type="ECO:0000256" key="1">
    <source>
        <dbReference type="ARBA" id="ARBA00004429"/>
    </source>
</evidence>
<evidence type="ECO:0000256" key="7">
    <source>
        <dbReference type="SAM" id="MobiDB-lite"/>
    </source>
</evidence>
<keyword evidence="13" id="KW-1185">Reference proteome</keyword>
<evidence type="ECO:0000256" key="4">
    <source>
        <dbReference type="ARBA" id="ARBA00029447"/>
    </source>
</evidence>
<sequence length="686" mass="71704">MKRFIDHLSITIKVALLALPPVLAALGMVASELLQEQERADNAQAMKRIVEIAPLVSDLVHELQTERGFSAAYLGSGGQAFAQTLDPARQKTDQALASLRAAIETDDAVLGNAAFAAPFEQAMAALTGIEDTRLGVGRMTLSSDGMADYYSKATDHLLTAVESLTEMPREADLTRQLTAYVALMHGKEAAGVERGKGVAAFTAGGFWGPLFNDFVAAGARQRVHWNTFALLSDSDSVKSLHSVENGPLGAEIGHMRDVGRGYVAGEDITSVTGKAWFEAASARIDALKAVEDEKAGYLLAQVDQAADAANNAFTTLAVAAAALLALGVGIMFLVSGSIRAGVRALTATMGVLADGRTDVEVDGQNRRDEIGRMARAVQVFKENAIERMRLEAEQEKAEQRAEAKRKQAMLELADQFEQAVGAIVQTVSSAATELQAAAETMTGTVDETNSRSTAVASASEQASMNVQTVASAAEEMSSSIREIGRQVSQSSSRANAAQQDADETVLTVQQLSETAERIGQVVALIQEIAEQTNLLALNATIEAARAGDAGKGFAVVAAEVKSLANQTAKATTDIAGQIQAIQAATGTSVSAIQKVTSAVKELNGIASTIASAVEEQTAVTQDIARNVQQAAAGTQDVSVNISGVTEAATQSSSAAAQVLSSAGELARQSANLNEEMHGFLARVRAA</sequence>
<protein>
    <submittedName>
        <fullName evidence="12">Chemotaxis protein</fullName>
    </submittedName>
</protein>
<dbReference type="PANTHER" id="PTHR32089">
    <property type="entry name" value="METHYL-ACCEPTING CHEMOTAXIS PROTEIN MCPB"/>
    <property type="match status" value="1"/>
</dbReference>
<dbReference type="AlphaFoldDB" id="A0A2M9FXL3"/>
<feature type="region of interest" description="Disordered" evidence="7">
    <location>
        <begin position="480"/>
        <end position="501"/>
    </location>
</feature>
<feature type="domain" description="Methyl-accepting transducer" evidence="9">
    <location>
        <begin position="430"/>
        <end position="666"/>
    </location>
</feature>
<dbReference type="PROSITE" id="PS50885">
    <property type="entry name" value="HAMP"/>
    <property type="match status" value="1"/>
</dbReference>
<feature type="coiled-coil region" evidence="6">
    <location>
        <begin position="380"/>
        <end position="411"/>
    </location>
</feature>
<dbReference type="SMART" id="SM00304">
    <property type="entry name" value="HAMP"/>
    <property type="match status" value="1"/>
</dbReference>
<reference evidence="12 13" key="1">
    <citation type="submission" date="2017-11" db="EMBL/GenBank/DDBJ databases">
        <title>Draft genome sequence of Rhizobiales bacterium SY3-13.</title>
        <authorList>
            <person name="Sun C."/>
        </authorList>
    </citation>
    <scope>NUCLEOTIDE SEQUENCE [LARGE SCALE GENOMIC DNA]</scope>
    <source>
        <strain evidence="12 13">SY3-13</strain>
    </source>
</reference>
<dbReference type="SUPFAM" id="SSF58104">
    <property type="entry name" value="Methyl-accepting chemotaxis protein (MCP) signaling domain"/>
    <property type="match status" value="1"/>
</dbReference>
<dbReference type="GO" id="GO:0007165">
    <property type="term" value="P:signal transduction"/>
    <property type="evidence" value="ECO:0007669"/>
    <property type="project" value="UniProtKB-KW"/>
</dbReference>
<feature type="domain" description="HAMP" evidence="11">
    <location>
        <begin position="336"/>
        <end position="389"/>
    </location>
</feature>
<dbReference type="InterPro" id="IPR004089">
    <property type="entry name" value="MCPsignal_dom"/>
</dbReference>
<organism evidence="12 13">
    <name type="scientific">Minwuia thermotolerans</name>
    <dbReference type="NCBI Taxonomy" id="2056226"/>
    <lineage>
        <taxon>Bacteria</taxon>
        <taxon>Pseudomonadati</taxon>
        <taxon>Pseudomonadota</taxon>
        <taxon>Alphaproteobacteria</taxon>
        <taxon>Minwuiales</taxon>
        <taxon>Minwuiaceae</taxon>
        <taxon>Minwuia</taxon>
    </lineage>
</organism>
<feature type="transmembrane region" description="Helical" evidence="8">
    <location>
        <begin position="312"/>
        <end position="334"/>
    </location>
</feature>
<dbReference type="InterPro" id="IPR000727">
    <property type="entry name" value="T_SNARE_dom"/>
</dbReference>
<proteinExistence type="inferred from homology"/>
<keyword evidence="8" id="KW-0472">Membrane</keyword>
<dbReference type="Gene3D" id="6.10.340.10">
    <property type="match status" value="1"/>
</dbReference>
<dbReference type="GO" id="GO:0005886">
    <property type="term" value="C:plasma membrane"/>
    <property type="evidence" value="ECO:0007669"/>
    <property type="project" value="UniProtKB-SubCell"/>
</dbReference>
<dbReference type="RefSeq" id="WP_109794641.1">
    <property type="nucleotide sequence ID" value="NZ_PHIG01000047.1"/>
</dbReference>